<evidence type="ECO:0000256" key="1">
    <source>
        <dbReference type="SAM" id="SignalP"/>
    </source>
</evidence>
<dbReference type="EMBL" id="JACIFO010000005">
    <property type="protein sequence ID" value="MBB4119219.1"/>
    <property type="molecule type" value="Genomic_DNA"/>
</dbReference>
<dbReference type="PROSITE" id="PS51257">
    <property type="entry name" value="PROKAR_LIPOPROTEIN"/>
    <property type="match status" value="1"/>
</dbReference>
<keyword evidence="1" id="KW-0732">Signal</keyword>
<comment type="caution">
    <text evidence="2">The sequence shown here is derived from an EMBL/GenBank/DDBJ whole genome shotgun (WGS) entry which is preliminary data.</text>
</comment>
<evidence type="ECO:0008006" key="4">
    <source>
        <dbReference type="Google" id="ProtNLM"/>
    </source>
</evidence>
<keyword evidence="3" id="KW-1185">Reference proteome</keyword>
<reference evidence="2 3" key="1">
    <citation type="submission" date="2020-08" db="EMBL/GenBank/DDBJ databases">
        <title>Genomic Encyclopedia of Type Strains, Phase IV (KMG-IV): sequencing the most valuable type-strain genomes for metagenomic binning, comparative biology and taxonomic classification.</title>
        <authorList>
            <person name="Goeker M."/>
        </authorList>
    </citation>
    <scope>NUCLEOTIDE SEQUENCE [LARGE SCALE GENOMIC DNA]</scope>
    <source>
        <strain evidence="2 3">DSM 29568</strain>
    </source>
</reference>
<feature type="chain" id="PRO_5033022027" description="DUF4302 domain-containing protein" evidence="1">
    <location>
        <begin position="23"/>
        <end position="438"/>
    </location>
</feature>
<evidence type="ECO:0000313" key="2">
    <source>
        <dbReference type="EMBL" id="MBB4119219.1"/>
    </source>
</evidence>
<protein>
    <recommendedName>
        <fullName evidence="4">DUF4302 domain-containing protein</fullName>
    </recommendedName>
</protein>
<dbReference type="Proteomes" id="UP000553034">
    <property type="component" value="Unassembled WGS sequence"/>
</dbReference>
<dbReference type="AlphaFoldDB" id="A0A840ELH5"/>
<feature type="signal peptide" evidence="1">
    <location>
        <begin position="1"/>
        <end position="22"/>
    </location>
</feature>
<dbReference type="RefSeq" id="WP_183477573.1">
    <property type="nucleotide sequence ID" value="NZ_JACIFO010000005.1"/>
</dbReference>
<evidence type="ECO:0000313" key="3">
    <source>
        <dbReference type="Proteomes" id="UP000553034"/>
    </source>
</evidence>
<gene>
    <name evidence="2" type="ORF">GGR32_001515</name>
</gene>
<proteinExistence type="predicted"/>
<sequence length="438" mass="49126">MFKYIYKIGLVILSLTMFTACNDDNGPEDIFGEDANSRLEKEAAELRTLLKSSPEGWKMTYFTDDPRYTNNAQQLGGWNFIFKMTDDKNVTMVSDYSTETLVPKTSEYQIILGSVTKLSFATKNHIHVLSDAVNFPISGLSGKGYKGDFEFLYYGQEGEDIILRSNRFQIEIRLTKATAQDWTDLDTVRQNLTPLNDVDVTLEINQGGEISEYPISYNSAARFATNTVNPDLSFGIAPMLNGLQAIKPIPVGNQEAINFIYDANNNWYIAELDNGNTAKIVLDTPDPTAHLFEDFNLFTFQRLEALLGAPTTNGYAEIFVQAMDNVTSSKGDDLMGFFIIPGNNRIQYLLYDANNNRIDITRNISYTIDTTNDRIILSDNGNWSDSSYESLLQPLDDLLLHPDGFKIIDTGNSDQNGPIYGFRLFSDSSIVFATYGVL</sequence>
<accession>A0A840ELH5</accession>
<dbReference type="InterPro" id="IPR025396">
    <property type="entry name" value="DUF4302"/>
</dbReference>
<dbReference type="Pfam" id="PF14135">
    <property type="entry name" value="DUF4302"/>
    <property type="match status" value="1"/>
</dbReference>
<organism evidence="2 3">
    <name type="scientific">Mesonia hippocampi</name>
    <dbReference type="NCBI Taxonomy" id="1628250"/>
    <lineage>
        <taxon>Bacteria</taxon>
        <taxon>Pseudomonadati</taxon>
        <taxon>Bacteroidota</taxon>
        <taxon>Flavobacteriia</taxon>
        <taxon>Flavobacteriales</taxon>
        <taxon>Flavobacteriaceae</taxon>
        <taxon>Mesonia</taxon>
    </lineage>
</organism>
<name>A0A840ELH5_9FLAO</name>